<accession>A0A6G9Y7T3</accession>
<dbReference type="KEGG" id="nah:F5544_06075"/>
<keyword evidence="3" id="KW-1185">Reference proteome</keyword>
<reference evidence="2 3" key="1">
    <citation type="journal article" date="2019" name="ACS Chem. Biol.">
        <title>Identification and Mobilization of a Cryptic Antibiotic Biosynthesis Gene Locus from a Human-Pathogenic Nocardia Isolate.</title>
        <authorList>
            <person name="Herisse M."/>
            <person name="Ishida K."/>
            <person name="Porter J.L."/>
            <person name="Howden B."/>
            <person name="Hertweck C."/>
            <person name="Stinear T.P."/>
            <person name="Pidot S.J."/>
        </authorList>
    </citation>
    <scope>NUCLEOTIDE SEQUENCE [LARGE SCALE GENOMIC DNA]</scope>
    <source>
        <strain evidence="2 3">AUSMDU00012717</strain>
    </source>
</reference>
<feature type="compositionally biased region" description="Low complexity" evidence="1">
    <location>
        <begin position="39"/>
        <end position="55"/>
    </location>
</feature>
<dbReference type="EMBL" id="CP046172">
    <property type="protein sequence ID" value="QIS09126.1"/>
    <property type="molecule type" value="Genomic_DNA"/>
</dbReference>
<name>A0A6G9Y7T3_9NOCA</name>
<organism evidence="2 3">
    <name type="scientific">Nocardia arthritidis</name>
    <dbReference type="NCBI Taxonomy" id="228602"/>
    <lineage>
        <taxon>Bacteria</taxon>
        <taxon>Bacillati</taxon>
        <taxon>Actinomycetota</taxon>
        <taxon>Actinomycetes</taxon>
        <taxon>Mycobacteriales</taxon>
        <taxon>Nocardiaceae</taxon>
        <taxon>Nocardia</taxon>
    </lineage>
</organism>
<dbReference type="AlphaFoldDB" id="A0A6G9Y7T3"/>
<protein>
    <submittedName>
        <fullName evidence="2">Uncharacterized protein</fullName>
    </submittedName>
</protein>
<proteinExistence type="predicted"/>
<sequence>MSEGEANMRTILVAAAAVLAVGGLVGCNDSGTTDGGKPTGTANTTAAASAGNRTTENAAPQKVSTTLPTKNDATVDARDYQQGQAFYFQSPSGNILCGFNVQGGATVGCQLAQATSVPPELADCGTRPDREVAAEITGTTPKFRCLNQGLYVGQPLDGGTKGGGKVLPYDATIIVRGAACTSLRTGVRCDIGGHGFTLAAEAQSLF</sequence>
<dbReference type="Proteomes" id="UP000503540">
    <property type="component" value="Chromosome"/>
</dbReference>
<gene>
    <name evidence="2" type="ORF">F5544_06075</name>
</gene>
<evidence type="ECO:0000313" key="2">
    <source>
        <dbReference type="EMBL" id="QIS09126.1"/>
    </source>
</evidence>
<evidence type="ECO:0000313" key="3">
    <source>
        <dbReference type="Proteomes" id="UP000503540"/>
    </source>
</evidence>
<evidence type="ECO:0000256" key="1">
    <source>
        <dbReference type="SAM" id="MobiDB-lite"/>
    </source>
</evidence>
<dbReference type="RefSeq" id="WP_238847112.1">
    <property type="nucleotide sequence ID" value="NZ_CP046172.1"/>
</dbReference>
<feature type="region of interest" description="Disordered" evidence="1">
    <location>
        <begin position="31"/>
        <end position="63"/>
    </location>
</feature>